<feature type="domain" description="Transglycosylase SLT" evidence="2">
    <location>
        <begin position="86"/>
        <end position="185"/>
    </location>
</feature>
<dbReference type="Pfam" id="PF01464">
    <property type="entry name" value="SLT"/>
    <property type="match status" value="1"/>
</dbReference>
<dbReference type="Proteomes" id="UP000759273">
    <property type="component" value="Unassembled WGS sequence"/>
</dbReference>
<comment type="caution">
    <text evidence="3">The sequence shown here is derived from an EMBL/GenBank/DDBJ whole genome shotgun (WGS) entry which is preliminary data.</text>
</comment>
<evidence type="ECO:0000313" key="3">
    <source>
        <dbReference type="EMBL" id="MBS5331710.1"/>
    </source>
</evidence>
<dbReference type="CDD" id="cd00254">
    <property type="entry name" value="LT-like"/>
    <property type="match status" value="1"/>
</dbReference>
<proteinExistence type="predicted"/>
<gene>
    <name evidence="3" type="ORF">KHY36_04170</name>
</gene>
<dbReference type="InterPro" id="IPR023346">
    <property type="entry name" value="Lysozyme-like_dom_sf"/>
</dbReference>
<name>A0A943DA69_9FIRM</name>
<dbReference type="Gene3D" id="1.10.530.10">
    <property type="match status" value="1"/>
</dbReference>
<dbReference type="InterPro" id="IPR008258">
    <property type="entry name" value="Transglycosylase_SLT_dom_1"/>
</dbReference>
<keyword evidence="1" id="KW-0472">Membrane</keyword>
<keyword evidence="1" id="KW-0812">Transmembrane</keyword>
<dbReference type="SUPFAM" id="SSF53955">
    <property type="entry name" value="Lysozyme-like"/>
    <property type="match status" value="1"/>
</dbReference>
<sequence>MATQCRESKRKPRRNLIRLYGVLVGLAVAGMAIGFAIGKFTAPQKTVTITEKVEVPVYESGALPKNADVFLYDIPLSDSLQRYIYEICAEKSVPVTLALAMIEHESGFNPEVVSSTNDYGLMQINAVNHDWLEEQYRTADFLNPYQNAFCGITIIGGYIEKYGDYGKALMAYNMGDYGAQKAWESGVTNTNYSSTILELMQEYEEVSHNAKHDGA</sequence>
<protein>
    <submittedName>
        <fullName evidence="3">Transglycosylase SLT domain-containing protein</fullName>
    </submittedName>
</protein>
<evidence type="ECO:0000259" key="2">
    <source>
        <dbReference type="Pfam" id="PF01464"/>
    </source>
</evidence>
<feature type="transmembrane region" description="Helical" evidence="1">
    <location>
        <begin position="16"/>
        <end position="37"/>
    </location>
</feature>
<accession>A0A943DA69</accession>
<evidence type="ECO:0000313" key="4">
    <source>
        <dbReference type="Proteomes" id="UP000759273"/>
    </source>
</evidence>
<reference evidence="3" key="1">
    <citation type="submission" date="2021-02" db="EMBL/GenBank/DDBJ databases">
        <title>Infant gut strain persistence is associated with maternal origin, phylogeny, and functional potential including surface adhesion and iron acquisition.</title>
        <authorList>
            <person name="Lou Y.C."/>
        </authorList>
    </citation>
    <scope>NUCLEOTIDE SEQUENCE</scope>
    <source>
        <strain evidence="3">L3_101_000M1_dasL3_101_000M1_concoct_87</strain>
    </source>
</reference>
<dbReference type="AlphaFoldDB" id="A0A943DA69"/>
<organism evidence="3 4">
    <name type="scientific">Subdoligranulum variabile</name>
    <dbReference type="NCBI Taxonomy" id="214851"/>
    <lineage>
        <taxon>Bacteria</taxon>
        <taxon>Bacillati</taxon>
        <taxon>Bacillota</taxon>
        <taxon>Clostridia</taxon>
        <taxon>Eubacteriales</taxon>
        <taxon>Oscillospiraceae</taxon>
        <taxon>Subdoligranulum</taxon>
    </lineage>
</organism>
<keyword evidence="1" id="KW-1133">Transmembrane helix</keyword>
<evidence type="ECO:0000256" key="1">
    <source>
        <dbReference type="SAM" id="Phobius"/>
    </source>
</evidence>
<dbReference type="EMBL" id="JAGZGG010000006">
    <property type="protein sequence ID" value="MBS5331710.1"/>
    <property type="molecule type" value="Genomic_DNA"/>
</dbReference>